<dbReference type="GO" id="GO:0003676">
    <property type="term" value="F:nucleic acid binding"/>
    <property type="evidence" value="ECO:0007669"/>
    <property type="project" value="InterPro"/>
</dbReference>
<reference evidence="2 3" key="1">
    <citation type="journal article" date="2018" name="Nat. Ecol. Evol.">
        <title>Pezizomycetes genomes reveal the molecular basis of ectomycorrhizal truffle lifestyle.</title>
        <authorList>
            <person name="Murat C."/>
            <person name="Payen T."/>
            <person name="Noel B."/>
            <person name="Kuo A."/>
            <person name="Morin E."/>
            <person name="Chen J."/>
            <person name="Kohler A."/>
            <person name="Krizsan K."/>
            <person name="Balestrini R."/>
            <person name="Da Silva C."/>
            <person name="Montanini B."/>
            <person name="Hainaut M."/>
            <person name="Levati E."/>
            <person name="Barry K.W."/>
            <person name="Belfiori B."/>
            <person name="Cichocki N."/>
            <person name="Clum A."/>
            <person name="Dockter R.B."/>
            <person name="Fauchery L."/>
            <person name="Guy J."/>
            <person name="Iotti M."/>
            <person name="Le Tacon F."/>
            <person name="Lindquist E.A."/>
            <person name="Lipzen A."/>
            <person name="Malagnac F."/>
            <person name="Mello A."/>
            <person name="Molinier V."/>
            <person name="Miyauchi S."/>
            <person name="Poulain J."/>
            <person name="Riccioni C."/>
            <person name="Rubini A."/>
            <person name="Sitrit Y."/>
            <person name="Splivallo R."/>
            <person name="Traeger S."/>
            <person name="Wang M."/>
            <person name="Zifcakova L."/>
            <person name="Wipf D."/>
            <person name="Zambonelli A."/>
            <person name="Paolocci F."/>
            <person name="Nowrousian M."/>
            <person name="Ottonello S."/>
            <person name="Baldrian P."/>
            <person name="Spatafora J.W."/>
            <person name="Henrissat B."/>
            <person name="Nagy L.G."/>
            <person name="Aury J.M."/>
            <person name="Wincker P."/>
            <person name="Grigoriev I.V."/>
            <person name="Bonfante P."/>
            <person name="Martin F.M."/>
        </authorList>
    </citation>
    <scope>NUCLEOTIDE SEQUENCE [LARGE SCALE GENOMIC DNA]</scope>
    <source>
        <strain evidence="2 3">ATCC MYA-4762</strain>
    </source>
</reference>
<dbReference type="InterPro" id="IPR011545">
    <property type="entry name" value="DEAD/DEAH_box_helicase_dom"/>
</dbReference>
<feature type="non-terminal residue" evidence="2">
    <location>
        <position position="1"/>
    </location>
</feature>
<sequence>RDVLVNITKARTGWDARDAQIRFTMVLLLGKDVSCVAATGFGKSLAFQIAAFLSGAKFSIVITPIEALREDQVLKGTEINLRATVL</sequence>
<dbReference type="Pfam" id="PF00270">
    <property type="entry name" value="DEAD"/>
    <property type="match status" value="1"/>
</dbReference>
<proteinExistence type="predicted"/>
<dbReference type="InParanoid" id="A0A3N4LAC3"/>
<accession>A0A3N4LAC3</accession>
<dbReference type="GO" id="GO:0005524">
    <property type="term" value="F:ATP binding"/>
    <property type="evidence" value="ECO:0007669"/>
    <property type="project" value="InterPro"/>
</dbReference>
<dbReference type="Gene3D" id="3.40.50.300">
    <property type="entry name" value="P-loop containing nucleotide triphosphate hydrolases"/>
    <property type="match status" value="1"/>
</dbReference>
<evidence type="ECO:0000313" key="3">
    <source>
        <dbReference type="Proteomes" id="UP000267821"/>
    </source>
</evidence>
<dbReference type="STRING" id="1051890.A0A3N4LAC3"/>
<dbReference type="Proteomes" id="UP000267821">
    <property type="component" value="Unassembled WGS sequence"/>
</dbReference>
<dbReference type="InterPro" id="IPR027417">
    <property type="entry name" value="P-loop_NTPase"/>
</dbReference>
<protein>
    <recommendedName>
        <fullName evidence="1">DEAD/DEAH-box helicase domain-containing protein</fullName>
    </recommendedName>
</protein>
<feature type="domain" description="DEAD/DEAH-box helicase" evidence="1">
    <location>
        <begin position="19"/>
        <end position="75"/>
    </location>
</feature>
<dbReference type="AlphaFoldDB" id="A0A3N4LAC3"/>
<name>A0A3N4LAC3_9PEZI</name>
<evidence type="ECO:0000313" key="2">
    <source>
        <dbReference type="EMBL" id="RPB18688.1"/>
    </source>
</evidence>
<dbReference type="OrthoDB" id="3497689at2759"/>
<gene>
    <name evidence="2" type="ORF">L211DRAFT_753602</name>
</gene>
<evidence type="ECO:0000259" key="1">
    <source>
        <dbReference type="Pfam" id="PF00270"/>
    </source>
</evidence>
<dbReference type="EMBL" id="ML121615">
    <property type="protein sequence ID" value="RPB18688.1"/>
    <property type="molecule type" value="Genomic_DNA"/>
</dbReference>
<organism evidence="2 3">
    <name type="scientific">Terfezia boudieri ATCC MYA-4762</name>
    <dbReference type="NCBI Taxonomy" id="1051890"/>
    <lineage>
        <taxon>Eukaryota</taxon>
        <taxon>Fungi</taxon>
        <taxon>Dikarya</taxon>
        <taxon>Ascomycota</taxon>
        <taxon>Pezizomycotina</taxon>
        <taxon>Pezizomycetes</taxon>
        <taxon>Pezizales</taxon>
        <taxon>Pezizaceae</taxon>
        <taxon>Terfezia</taxon>
    </lineage>
</organism>
<keyword evidence="3" id="KW-1185">Reference proteome</keyword>
<dbReference type="SUPFAM" id="SSF52540">
    <property type="entry name" value="P-loop containing nucleoside triphosphate hydrolases"/>
    <property type="match status" value="1"/>
</dbReference>
<feature type="non-terminal residue" evidence="2">
    <location>
        <position position="86"/>
    </location>
</feature>